<reference evidence="1" key="1">
    <citation type="submission" date="2021-06" db="EMBL/GenBank/DDBJ databases">
        <authorList>
            <person name="Kallberg Y."/>
            <person name="Tangrot J."/>
            <person name="Rosling A."/>
        </authorList>
    </citation>
    <scope>NUCLEOTIDE SEQUENCE</scope>
    <source>
        <strain evidence="1">IL203A</strain>
    </source>
</reference>
<proteinExistence type="predicted"/>
<feature type="non-terminal residue" evidence="1">
    <location>
        <position position="139"/>
    </location>
</feature>
<keyword evidence="2" id="KW-1185">Reference proteome</keyword>
<comment type="caution">
    <text evidence="1">The sequence shown here is derived from an EMBL/GenBank/DDBJ whole genome shotgun (WGS) entry which is preliminary data.</text>
</comment>
<organism evidence="1 2">
    <name type="scientific">Dentiscutata heterogama</name>
    <dbReference type="NCBI Taxonomy" id="1316150"/>
    <lineage>
        <taxon>Eukaryota</taxon>
        <taxon>Fungi</taxon>
        <taxon>Fungi incertae sedis</taxon>
        <taxon>Mucoromycota</taxon>
        <taxon>Glomeromycotina</taxon>
        <taxon>Glomeromycetes</taxon>
        <taxon>Diversisporales</taxon>
        <taxon>Gigasporaceae</taxon>
        <taxon>Dentiscutata</taxon>
    </lineage>
</organism>
<gene>
    <name evidence="1" type="ORF">DHETER_LOCUS14128</name>
</gene>
<accession>A0ACA9QB94</accession>
<evidence type="ECO:0000313" key="2">
    <source>
        <dbReference type="Proteomes" id="UP000789702"/>
    </source>
</evidence>
<name>A0ACA9QB94_9GLOM</name>
<dbReference type="Proteomes" id="UP000789702">
    <property type="component" value="Unassembled WGS sequence"/>
</dbReference>
<evidence type="ECO:0000313" key="1">
    <source>
        <dbReference type="EMBL" id="CAG8742423.1"/>
    </source>
</evidence>
<protein>
    <submittedName>
        <fullName evidence="1">694_t:CDS:1</fullName>
    </submittedName>
</protein>
<sequence length="139" mass="15862">MYNKVEIVVEAIPEAVDKIKDAVKTINSSDKTSKEIVVITSISYKLIPQIVTSVSILVNEISQIFEKAQCNKNICSALNVRVRNIDIAVKFLSQRIEKDNKESEKICYQLISQFKILLEKIKIYAIDISQIQRVKLFSN</sequence>
<dbReference type="EMBL" id="CAJVPU010041868">
    <property type="protein sequence ID" value="CAG8742423.1"/>
    <property type="molecule type" value="Genomic_DNA"/>
</dbReference>